<dbReference type="SUPFAM" id="SSF53187">
    <property type="entry name" value="Zn-dependent exopeptidases"/>
    <property type="match status" value="1"/>
</dbReference>
<feature type="coiled-coil region" evidence="3">
    <location>
        <begin position="292"/>
        <end position="319"/>
    </location>
</feature>
<protein>
    <submittedName>
        <fullName evidence="5">Allantoate deiminase</fullName>
        <ecNumber evidence="5">3.5.3.9</ecNumber>
    </submittedName>
</protein>
<evidence type="ECO:0000256" key="3">
    <source>
        <dbReference type="SAM" id="Coils"/>
    </source>
</evidence>
<dbReference type="SUPFAM" id="SSF55031">
    <property type="entry name" value="Bacterial exopeptidase dimerisation domain"/>
    <property type="match status" value="1"/>
</dbReference>
<dbReference type="PIRSF" id="PIRSF001235">
    <property type="entry name" value="Amidase_carbamoylase"/>
    <property type="match status" value="1"/>
</dbReference>
<proteinExistence type="inferred from homology"/>
<dbReference type="NCBIfam" id="NF006771">
    <property type="entry name" value="PRK09290.1-5"/>
    <property type="match status" value="1"/>
</dbReference>
<keyword evidence="3" id="KW-0175">Coiled coil</keyword>
<comment type="caution">
    <text evidence="5">The sequence shown here is derived from an EMBL/GenBank/DDBJ whole genome shotgun (WGS) entry which is preliminary data.</text>
</comment>
<comment type="similarity">
    <text evidence="1">Belongs to the peptidase M20 family.</text>
</comment>
<dbReference type="InterPro" id="IPR002933">
    <property type="entry name" value="Peptidase_M20"/>
</dbReference>
<dbReference type="PANTHER" id="PTHR32494">
    <property type="entry name" value="ALLANTOATE DEIMINASE-RELATED"/>
    <property type="match status" value="1"/>
</dbReference>
<keyword evidence="6" id="KW-1185">Reference proteome</keyword>
<gene>
    <name evidence="5" type="primary">allC</name>
    <name evidence="5" type="ORF">P9271_04315</name>
</gene>
<accession>A0ABU6NWB0</accession>
<dbReference type="GeneID" id="301142753"/>
<dbReference type="Pfam" id="PF01546">
    <property type="entry name" value="Peptidase_M20"/>
    <property type="match status" value="1"/>
</dbReference>
<dbReference type="RefSeq" id="WP_066234243.1">
    <property type="nucleotide sequence ID" value="NZ_JARTFQ010000010.1"/>
</dbReference>
<dbReference type="CDD" id="cd03884">
    <property type="entry name" value="M20_bAS"/>
    <property type="match status" value="1"/>
</dbReference>
<dbReference type="Proteomes" id="UP001342826">
    <property type="component" value="Unassembled WGS sequence"/>
</dbReference>
<feature type="domain" description="Peptidase M20 dimerisation" evidence="4">
    <location>
        <begin position="216"/>
        <end position="316"/>
    </location>
</feature>
<evidence type="ECO:0000313" key="6">
    <source>
        <dbReference type="Proteomes" id="UP001342826"/>
    </source>
</evidence>
<evidence type="ECO:0000256" key="2">
    <source>
        <dbReference type="ARBA" id="ARBA00022801"/>
    </source>
</evidence>
<dbReference type="InterPro" id="IPR010158">
    <property type="entry name" value="Amidase_Cbmase"/>
</dbReference>
<dbReference type="NCBIfam" id="NF006768">
    <property type="entry name" value="PRK09290.1-1"/>
    <property type="match status" value="1"/>
</dbReference>
<dbReference type="NCBIfam" id="TIGR01879">
    <property type="entry name" value="hydantase"/>
    <property type="match status" value="1"/>
</dbReference>
<name>A0ABU6NWB0_9BACI</name>
<sequence>MSQVKQFDVEKESVKLLEWLGEFGKDPAGGISRLLYTHEWIEAQRGLENLMKEEGFQVQFDEIGNLFGRLEGSKYKDETILTGSHVDTVMNAGHYDGQLGIIAGIVALKYLKETYGQPLRNIEVVAMAEEEGSRFPYAFWGSKNIVGTAKRSEVEDIADFNGVSFVEAMRAAGFDFRDETKELRKDVKAFIELHAEQGGVLEIEQIPIGIVGHIVGQRRYTIEINGEANHAGTTPMGYRQDAMTAASRMIVAINDIALKHGDPLVATVGKVEVTPNVVNVVPGKVIFTIDCRHTHKDQLVQATEEIESALKQIAEQINVELNIDLWMDADPVPMDERIVNLIKEQCDKNGLKYKLMHSGAGHDSQILADFAPTAMLFVPSHKGISHNPAEFTEPKDLAEGVKALIGALYELGYKEELF</sequence>
<dbReference type="InterPro" id="IPR036264">
    <property type="entry name" value="Bact_exopeptidase_dim_dom"/>
</dbReference>
<dbReference type="GO" id="GO:0047652">
    <property type="term" value="F:allantoate deiminase activity"/>
    <property type="evidence" value="ECO:0007669"/>
    <property type="project" value="UniProtKB-EC"/>
</dbReference>
<reference evidence="5 6" key="1">
    <citation type="submission" date="2023-03" db="EMBL/GenBank/DDBJ databases">
        <title>Bacillus Genome Sequencing.</title>
        <authorList>
            <person name="Dunlap C."/>
        </authorList>
    </citation>
    <scope>NUCLEOTIDE SEQUENCE [LARGE SCALE GENOMIC DNA]</scope>
    <source>
        <strain evidence="5 6">NRS-1717</strain>
    </source>
</reference>
<evidence type="ECO:0000256" key="1">
    <source>
        <dbReference type="ARBA" id="ARBA00006153"/>
    </source>
</evidence>
<evidence type="ECO:0000259" key="4">
    <source>
        <dbReference type="Pfam" id="PF07687"/>
    </source>
</evidence>
<organism evidence="5 6">
    <name type="scientific">Metabacillus fastidiosus</name>
    <dbReference type="NCBI Taxonomy" id="1458"/>
    <lineage>
        <taxon>Bacteria</taxon>
        <taxon>Bacillati</taxon>
        <taxon>Bacillota</taxon>
        <taxon>Bacilli</taxon>
        <taxon>Bacillales</taxon>
        <taxon>Bacillaceae</taxon>
        <taxon>Metabacillus</taxon>
    </lineage>
</organism>
<evidence type="ECO:0000313" key="5">
    <source>
        <dbReference type="EMBL" id="MED4400554.1"/>
    </source>
</evidence>
<keyword evidence="2 5" id="KW-0378">Hydrolase</keyword>
<dbReference type="EC" id="3.5.3.9" evidence="5"/>
<dbReference type="InterPro" id="IPR011650">
    <property type="entry name" value="Peptidase_M20_dimer"/>
</dbReference>
<dbReference type="PANTHER" id="PTHR32494:SF5">
    <property type="entry name" value="ALLANTOATE AMIDOHYDROLASE"/>
    <property type="match status" value="1"/>
</dbReference>
<dbReference type="Gene3D" id="3.40.630.10">
    <property type="entry name" value="Zn peptidases"/>
    <property type="match status" value="1"/>
</dbReference>
<dbReference type="Pfam" id="PF07687">
    <property type="entry name" value="M20_dimer"/>
    <property type="match status" value="1"/>
</dbReference>
<dbReference type="EMBL" id="JARTFS010000004">
    <property type="protein sequence ID" value="MED4400554.1"/>
    <property type="molecule type" value="Genomic_DNA"/>
</dbReference>
<dbReference type="Gene3D" id="3.30.70.360">
    <property type="match status" value="1"/>
</dbReference>